<gene>
    <name evidence="2" type="ORF">DFJ43DRAFT_1042245</name>
</gene>
<dbReference type="InterPro" id="IPR008949">
    <property type="entry name" value="Isoprenoid_synthase_dom_sf"/>
</dbReference>
<accession>A0AA38J513</accession>
<dbReference type="EMBL" id="JANVFO010000057">
    <property type="protein sequence ID" value="KAJ3722075.1"/>
    <property type="molecule type" value="Genomic_DNA"/>
</dbReference>
<dbReference type="SUPFAM" id="SSF48576">
    <property type="entry name" value="Terpenoid synthases"/>
    <property type="match status" value="1"/>
</dbReference>
<feature type="compositionally biased region" description="Basic and acidic residues" evidence="1">
    <location>
        <begin position="799"/>
        <end position="810"/>
    </location>
</feature>
<evidence type="ECO:0000256" key="1">
    <source>
        <dbReference type="SAM" id="MobiDB-lite"/>
    </source>
</evidence>
<protein>
    <submittedName>
        <fullName evidence="2">Uncharacterized protein</fullName>
    </submittedName>
</protein>
<reference evidence="2" key="1">
    <citation type="submission" date="2022-08" db="EMBL/GenBank/DDBJ databases">
        <authorList>
            <consortium name="DOE Joint Genome Institute"/>
            <person name="Min B."/>
            <person name="Sierra-Patev S."/>
            <person name="Naranjo-Ortiz M."/>
            <person name="Looney B."/>
            <person name="Konkel Z."/>
            <person name="Slot J.C."/>
            <person name="Sakamoto Y."/>
            <person name="Steenwyk J.L."/>
            <person name="Rokas A."/>
            <person name="Carro J."/>
            <person name="Camarero S."/>
            <person name="Ferreira P."/>
            <person name="Molpeceres G."/>
            <person name="Ruiz-duenas F.J."/>
            <person name="Serrano A."/>
            <person name="Henrissat B."/>
            <person name="Drula E."/>
            <person name="Hughes K.W."/>
            <person name="Mata J.L."/>
            <person name="Ishikawa N.K."/>
            <person name="Vargas-Isla R."/>
            <person name="Ushijima S."/>
            <person name="Smith C.A."/>
            <person name="Ahrendt S."/>
            <person name="Andreopoulos W."/>
            <person name="He G."/>
            <person name="LaButti K."/>
            <person name="Lipzen A."/>
            <person name="Ng V."/>
            <person name="Riley R."/>
            <person name="Sandor L."/>
            <person name="Barry K."/>
            <person name="Martinez A.T."/>
            <person name="Xiao Y."/>
            <person name="Gibbons J.G."/>
            <person name="Terashima K."/>
            <person name="Hibbett D.S."/>
            <person name="Grigoriev I.V."/>
        </authorList>
    </citation>
    <scope>NUCLEOTIDE SEQUENCE</scope>
    <source>
        <strain evidence="2">ET3784</strain>
    </source>
</reference>
<reference evidence="2" key="2">
    <citation type="journal article" date="2023" name="Proc. Natl. Acad. Sci. U.S.A.">
        <title>A global phylogenomic analysis of the shiitake genus Lentinula.</title>
        <authorList>
            <person name="Sierra-Patev S."/>
            <person name="Min B."/>
            <person name="Naranjo-Ortiz M."/>
            <person name="Looney B."/>
            <person name="Konkel Z."/>
            <person name="Slot J.C."/>
            <person name="Sakamoto Y."/>
            <person name="Steenwyk J.L."/>
            <person name="Rokas A."/>
            <person name="Carro J."/>
            <person name="Camarero S."/>
            <person name="Ferreira P."/>
            <person name="Molpeceres G."/>
            <person name="Ruiz-Duenas F.J."/>
            <person name="Serrano A."/>
            <person name="Henrissat B."/>
            <person name="Drula E."/>
            <person name="Hughes K.W."/>
            <person name="Mata J.L."/>
            <person name="Ishikawa N.K."/>
            <person name="Vargas-Isla R."/>
            <person name="Ushijima S."/>
            <person name="Smith C.A."/>
            <person name="Donoghue J."/>
            <person name="Ahrendt S."/>
            <person name="Andreopoulos W."/>
            <person name="He G."/>
            <person name="LaButti K."/>
            <person name="Lipzen A."/>
            <person name="Ng V."/>
            <person name="Riley R."/>
            <person name="Sandor L."/>
            <person name="Barry K."/>
            <person name="Martinez A.T."/>
            <person name="Xiao Y."/>
            <person name="Gibbons J.G."/>
            <person name="Terashima K."/>
            <person name="Grigoriev I.V."/>
            <person name="Hibbett D."/>
        </authorList>
    </citation>
    <scope>NUCLEOTIDE SEQUENCE</scope>
    <source>
        <strain evidence="2">ET3784</strain>
    </source>
</reference>
<dbReference type="Proteomes" id="UP001176059">
    <property type="component" value="Unassembled WGS sequence"/>
</dbReference>
<dbReference type="AlphaFoldDB" id="A0AA38J513"/>
<evidence type="ECO:0000313" key="3">
    <source>
        <dbReference type="Proteomes" id="UP001176059"/>
    </source>
</evidence>
<dbReference type="Gene3D" id="1.10.600.10">
    <property type="entry name" value="Farnesyl Diphosphate Synthase"/>
    <property type="match status" value="1"/>
</dbReference>
<dbReference type="InterPro" id="IPR002060">
    <property type="entry name" value="Squ/phyt_synthse"/>
</dbReference>
<name>A0AA38J513_9AGAR</name>
<keyword evidence="3" id="KW-1185">Reference proteome</keyword>
<evidence type="ECO:0000313" key="2">
    <source>
        <dbReference type="EMBL" id="KAJ3722075.1"/>
    </source>
</evidence>
<sequence length="922" mass="105629">MPFHAKNGRMVVPAEITAKHGVVQEEVFRRGPAAKGIDDAVFEFATLANDHLVTARSMFDQEGFGGRVPQEAMPVFLTGVPVSSILKQVEEVNFNIFNPRMQTRDWKLPWRIWKDEILQLIFYELHDPTPFTLLSKRLYQFSQDPYARAHYFLNRYGPAQAVFEALGRGKVVNERILMTSGAHLSRYLVQIAIHHYFFTQTHFVKTKWTRNVPFPVFLHFMQLATTRYGEIPREKGQDDGSLFLTFLKEGRHPPSLKSISWETIRDILEIYKFIPFSTKDPIMAQFPLVLAVEPRLLPYAVANGFCMDEKYRDFVFRKMFESSSLSDRTAESIADNVRELCRLDPSMFLSRTVAAEICMEARHNEVGYGALKLLANSGDLLFELPTLVEDLIKLFLKTRSLTLSSTQVNLRYLFADFPSSDPVVRLVILLTAFLPVEREPGTMSCVPSLKAKLDPLKLGSITMADMLNLLIHPFMDRYHPVFDYIKGELVTSEGPKGLHQDEIKIAVGKVATRLLELDCKGKLLKKLHDGYPHLRELIAQAVMDQQVKLDSLPDSEDTEACRSYKANLCKDNGFFVNTSDYFWGSSDVEIPSDGENVEFESGTISDVCKGSNNVDTLELGPIGREALTTMINREELLPARSRRRTFNYHYNFYNHYEYLPTDYLSVAKWIKNDFGPKHRLTAVFMTHAVLNDNSSVLRHYLHDPVTFPVPLTLKHFQLLSRLGRAANYNMFAAIQNGAEFFHNEEDYISSKSDYSSRSNKNRYRNSISRPQVSVVIDCIPSTSSNANTAPTGKKRPRRIAAENRSYHIPDSDDEVDAMEVDLQEEKVNLNLVNHLQLWIKHLGDLQKTEQAKFRERRKRAGNDSNADITKTEFLKTLSTNLRALRKYADDKRKASEILDAPASDYEDDEYIYKSPRSKKRRI</sequence>
<proteinExistence type="predicted"/>
<organism evidence="2 3">
    <name type="scientific">Lentinula guzmanii</name>
    <dbReference type="NCBI Taxonomy" id="2804957"/>
    <lineage>
        <taxon>Eukaryota</taxon>
        <taxon>Fungi</taxon>
        <taxon>Dikarya</taxon>
        <taxon>Basidiomycota</taxon>
        <taxon>Agaricomycotina</taxon>
        <taxon>Agaricomycetes</taxon>
        <taxon>Agaricomycetidae</taxon>
        <taxon>Agaricales</taxon>
        <taxon>Marasmiineae</taxon>
        <taxon>Omphalotaceae</taxon>
        <taxon>Lentinula</taxon>
    </lineage>
</organism>
<comment type="caution">
    <text evidence="2">The sequence shown here is derived from an EMBL/GenBank/DDBJ whole genome shotgun (WGS) entry which is preliminary data.</text>
</comment>
<feature type="region of interest" description="Disordered" evidence="1">
    <location>
        <begin position="783"/>
        <end position="810"/>
    </location>
</feature>
<dbReference type="Pfam" id="PF00494">
    <property type="entry name" value="SQS_PSY"/>
    <property type="match status" value="1"/>
</dbReference>